<proteinExistence type="predicted"/>
<protein>
    <recommendedName>
        <fullName evidence="4">DUF4199 domain-containing protein</fullName>
    </recommendedName>
</protein>
<reference evidence="2 3" key="1">
    <citation type="submission" date="2016-01" db="EMBL/GenBank/DDBJ databases">
        <title>Genome sequencing of Roseivirga spongicola UST030701-084.</title>
        <authorList>
            <person name="Selvaratnam C."/>
            <person name="Thevarajoo S."/>
            <person name="Goh K.M."/>
            <person name="Ee R."/>
            <person name="Chan K.-G."/>
            <person name="Chong C.S."/>
        </authorList>
    </citation>
    <scope>NUCLEOTIDE SEQUENCE [LARGE SCALE GENOMIC DNA]</scope>
    <source>
        <strain evidence="2 3">UST030701-084</strain>
    </source>
</reference>
<dbReference type="AlphaFoldDB" id="A0A150XAI9"/>
<dbReference type="EMBL" id="LRPC01000012">
    <property type="protein sequence ID" value="KYG75741.1"/>
    <property type="molecule type" value="Genomic_DNA"/>
</dbReference>
<evidence type="ECO:0000256" key="1">
    <source>
        <dbReference type="SAM" id="Phobius"/>
    </source>
</evidence>
<feature type="transmembrane region" description="Helical" evidence="1">
    <location>
        <begin position="39"/>
        <end position="59"/>
    </location>
</feature>
<keyword evidence="1" id="KW-1133">Transmembrane helix</keyword>
<organism evidence="2 3">
    <name type="scientific">Roseivirga spongicola</name>
    <dbReference type="NCBI Taxonomy" id="333140"/>
    <lineage>
        <taxon>Bacteria</taxon>
        <taxon>Pseudomonadati</taxon>
        <taxon>Bacteroidota</taxon>
        <taxon>Cytophagia</taxon>
        <taxon>Cytophagales</taxon>
        <taxon>Roseivirgaceae</taxon>
        <taxon>Roseivirga</taxon>
    </lineage>
</organism>
<comment type="caution">
    <text evidence="2">The sequence shown here is derived from an EMBL/GenBank/DDBJ whole genome shotgun (WGS) entry which is preliminary data.</text>
</comment>
<accession>A0A150XAI9</accession>
<sequence>MKKLIIKFGLIGASLIVGVPLLSIAIVGLGPDSFAVGELIGYSTIVIAMLLIIVAQLNYRKEQGGQLSFGDAFKIGLGISTIGGLAFGLYNTVYVLFIDPEFNEKYFAYSMGLERGTPTFQQQYAEALSGNNFMFSIEGQALLMFLTVFLIGFVISIIGGLILQRKGVVKTV</sequence>
<feature type="transmembrane region" description="Helical" evidence="1">
    <location>
        <begin position="7"/>
        <end position="27"/>
    </location>
</feature>
<dbReference type="Proteomes" id="UP000075606">
    <property type="component" value="Unassembled WGS sequence"/>
</dbReference>
<keyword evidence="1" id="KW-0472">Membrane</keyword>
<feature type="transmembrane region" description="Helical" evidence="1">
    <location>
        <begin position="141"/>
        <end position="163"/>
    </location>
</feature>
<dbReference type="Pfam" id="PF13858">
    <property type="entry name" value="DUF4199"/>
    <property type="match status" value="1"/>
</dbReference>
<evidence type="ECO:0008006" key="4">
    <source>
        <dbReference type="Google" id="ProtNLM"/>
    </source>
</evidence>
<evidence type="ECO:0000313" key="2">
    <source>
        <dbReference type="EMBL" id="KYG75741.1"/>
    </source>
</evidence>
<evidence type="ECO:0000313" key="3">
    <source>
        <dbReference type="Proteomes" id="UP000075606"/>
    </source>
</evidence>
<gene>
    <name evidence="2" type="ORF">AWW68_07855</name>
</gene>
<dbReference type="STRING" id="333140.AWW68_07855"/>
<dbReference type="OrthoDB" id="6384283at2"/>
<name>A0A150XAI9_9BACT</name>
<dbReference type="InterPro" id="IPR025250">
    <property type="entry name" value="DUF4199"/>
</dbReference>
<feature type="transmembrane region" description="Helical" evidence="1">
    <location>
        <begin position="71"/>
        <end position="97"/>
    </location>
</feature>
<keyword evidence="3" id="KW-1185">Reference proteome</keyword>
<dbReference type="RefSeq" id="WP_068219521.1">
    <property type="nucleotide sequence ID" value="NZ_LRPC01000012.1"/>
</dbReference>
<keyword evidence="1" id="KW-0812">Transmembrane</keyword>